<dbReference type="PANTHER" id="PTHR45527:SF1">
    <property type="entry name" value="FATTY ACID SYNTHASE"/>
    <property type="match status" value="1"/>
</dbReference>
<dbReference type="InterPro" id="IPR042104">
    <property type="entry name" value="PKS_dehydratase_sf"/>
</dbReference>
<dbReference type="InterPro" id="IPR016036">
    <property type="entry name" value="Malonyl_transacylase_ACP-bd"/>
</dbReference>
<dbReference type="InterPro" id="IPR006162">
    <property type="entry name" value="Ppantetheine_attach_site"/>
</dbReference>
<dbReference type="GO" id="GO:0031177">
    <property type="term" value="F:phosphopantetheine binding"/>
    <property type="evidence" value="ECO:0007669"/>
    <property type="project" value="InterPro"/>
</dbReference>
<dbReference type="SMART" id="SM00822">
    <property type="entry name" value="PKS_KR"/>
    <property type="match status" value="1"/>
</dbReference>
<evidence type="ECO:0000256" key="5">
    <source>
        <dbReference type="ARBA" id="ARBA00029443"/>
    </source>
</evidence>
<dbReference type="InterPro" id="IPR000873">
    <property type="entry name" value="AMP-dep_synth/lig_dom"/>
</dbReference>
<evidence type="ECO:0000256" key="6">
    <source>
        <dbReference type="SAM" id="MobiDB-lite"/>
    </source>
</evidence>
<dbReference type="InterPro" id="IPR045851">
    <property type="entry name" value="AMP-bd_C_sf"/>
</dbReference>
<dbReference type="InterPro" id="IPR036736">
    <property type="entry name" value="ACP-like_sf"/>
</dbReference>
<dbReference type="PROSITE" id="PS00606">
    <property type="entry name" value="KS3_1"/>
    <property type="match status" value="1"/>
</dbReference>
<dbReference type="InterPro" id="IPR001242">
    <property type="entry name" value="Condensation_dom"/>
</dbReference>
<dbReference type="Gene3D" id="3.30.300.30">
    <property type="match status" value="2"/>
</dbReference>
<dbReference type="PROSITE" id="PS52004">
    <property type="entry name" value="KS3_2"/>
    <property type="match status" value="1"/>
</dbReference>
<evidence type="ECO:0000256" key="1">
    <source>
        <dbReference type="ARBA" id="ARBA00001957"/>
    </source>
</evidence>
<dbReference type="Pfam" id="PF13193">
    <property type="entry name" value="AMP-binding_C"/>
    <property type="match status" value="1"/>
</dbReference>
<evidence type="ECO:0000313" key="10">
    <source>
        <dbReference type="Proteomes" id="UP000233332"/>
    </source>
</evidence>
<dbReference type="CDD" id="cd12117">
    <property type="entry name" value="A_NRPS_Srf_like"/>
    <property type="match status" value="1"/>
</dbReference>
<keyword evidence="10" id="KW-1185">Reference proteome</keyword>
<name>A0A2N3L4T5_9PROT</name>
<dbReference type="InterPro" id="IPR023213">
    <property type="entry name" value="CAT-like_dom_sf"/>
</dbReference>
<evidence type="ECO:0000256" key="4">
    <source>
        <dbReference type="ARBA" id="ARBA00022679"/>
    </source>
</evidence>
<dbReference type="PROSITE" id="PS50075">
    <property type="entry name" value="CARRIER"/>
    <property type="match status" value="7"/>
</dbReference>
<dbReference type="PROSITE" id="PS00012">
    <property type="entry name" value="PHOSPHOPANTETHEINE"/>
    <property type="match status" value="4"/>
</dbReference>
<dbReference type="Pfam" id="PF00698">
    <property type="entry name" value="Acyl_transf_1"/>
    <property type="match status" value="1"/>
</dbReference>
<dbReference type="InterPro" id="IPR020845">
    <property type="entry name" value="AMP-binding_CS"/>
</dbReference>
<evidence type="ECO:0008006" key="11">
    <source>
        <dbReference type="Google" id="ProtNLM"/>
    </source>
</evidence>
<dbReference type="EMBL" id="NXGX01000005">
    <property type="protein sequence ID" value="PKR57746.1"/>
    <property type="molecule type" value="Genomic_DNA"/>
</dbReference>
<dbReference type="FunFam" id="3.40.50.980:FF:000002">
    <property type="entry name" value="Enterobactin synthetase component F"/>
    <property type="match status" value="1"/>
</dbReference>
<dbReference type="InterPro" id="IPR016035">
    <property type="entry name" value="Acyl_Trfase/lysoPLipase"/>
</dbReference>
<dbReference type="InterPro" id="IPR014030">
    <property type="entry name" value="Ketoacyl_synth_N"/>
</dbReference>
<dbReference type="PROSITE" id="PS00455">
    <property type="entry name" value="AMP_BINDING"/>
    <property type="match status" value="2"/>
</dbReference>
<dbReference type="SUPFAM" id="SSF47336">
    <property type="entry name" value="ACP-like"/>
    <property type="match status" value="7"/>
</dbReference>
<dbReference type="Pfam" id="PF16197">
    <property type="entry name" value="KAsynt_C_assoc"/>
    <property type="match status" value="1"/>
</dbReference>
<dbReference type="Pfam" id="PF00550">
    <property type="entry name" value="PP-binding"/>
    <property type="match status" value="7"/>
</dbReference>
<dbReference type="InterPro" id="IPR010071">
    <property type="entry name" value="AA_adenyl_dom"/>
</dbReference>
<evidence type="ECO:0000256" key="3">
    <source>
        <dbReference type="ARBA" id="ARBA00022553"/>
    </source>
</evidence>
<dbReference type="PANTHER" id="PTHR45527">
    <property type="entry name" value="NONRIBOSOMAL PEPTIDE SYNTHETASE"/>
    <property type="match status" value="1"/>
</dbReference>
<dbReference type="InterPro" id="IPR018201">
    <property type="entry name" value="Ketoacyl_synth_AS"/>
</dbReference>
<feature type="domain" description="Carrier" evidence="7">
    <location>
        <begin position="5195"/>
        <end position="5270"/>
    </location>
</feature>
<dbReference type="Pfam" id="PF08659">
    <property type="entry name" value="KR"/>
    <property type="match status" value="1"/>
</dbReference>
<sequence length="5733" mass="623566">MAGKDKDHYPLTSPQAAIWLDLAKGRDPVQYNICNVIEFAGKLDIDLLHRAIVQCDGENDALRLHFSSHQGEVTQFFVDECRPTDFGVIDLRSEDDPKAAAFVEAKALQTRPLAFEVGENCRHQVLQLNDDLFWWVRVYHHLVCDGYAGHLIAERTASIYNALSAKTDIPECPFHSYRAFIKADASYSDGPAYQNDLVYWRERLTPDRPPSTFSAYPVGEAQKSAQFTDTLDDATLKSLQSVSRACGMSATAMTTSIFAILLGRITHQNHPVWNMPMLNRLGKAERNTPGTFTCVAPYDTSLSEHKSISELGKNIFATSRRDVRHARITPLRLRMASIGAKSLSASGANFNSLDSATPIAFSGLLTRRINIQVGPANDLSLAFFSEAISPTQSRAELIWQFDANRIDEPAVRQIADQFELLLKAVLANPDQDIVALGNLVTIDQESLGLNKNTPNSQKLSASSHEVPVLASEDEKQLATDITRIWTGLIQNDDIGPDDNLIEAGAHSLLLPRAQYALSRLVGHDLSLLEIFEHPTINGLTRHICDTFPNVKVASANHGQGIDGAPDTNTVVGTHQGTPEPIVQDRQQIVANITRIWAVLLENDDIGPNENLIEAGSHSLLLPRVQYEFSELFGIDMSLLEIAECASINALADRICETCPNFKTVHENAITTPPLSEETSAPVRSLPKEIPVIWQNGLHILPFSAPTRSELDAITAHASAQLSYDGSANHLSLLATELAVAEPHSERAVILAHDTASAIDALTSNHSPMRIDATLSGDPIETLLLFPGQGSQRPGMARALFDADPESAELINRACKEVIGFSGPIDLRDLLLSTAPTHAETEQLANTDYAQPALFIFEYTLATWLMRYGVTPSGLAGHSIGEYVAACIAGVMSFEDALRLVVMRGKLMRQTAPGAMYALSMPEDDVTDILTHFGSKLSLAAKNGPRQHVVAGDIASIDRLESHLKATGKSGRRLVVSRAFHSDLMDPILAAFRDEVATVSLHAPNIPIQSNLTGKWLTDEDATNPDYWVRHLRHGVRFADNIHGLLSSAPTGLFIECGPGQTATRLAAVNGVKAEHCIALQSASPPESTLEKTLRGQDALAHGLATMWAHGAQLAFRSETTGSAETQQKPAQTSNDEEDLKPGPIVSAFPAHPAVEGQWLARRDQPADNSHHIIVSFRLPQNTDFKDAKRAIEQVIERHDALRSTFDEHQGQLQHRVHATMPVPVRELDRVEDIRIGLFDLRNGPLARAGYVAQNSSRPPILALAIDHICFDGQSAPTLERAFLDALHGIKTPRPETAESIARRGHEDLAGNRGKTGNNFWKERSELLLATPLPAGSDATHPGRSTRLFKKLSSQQVDAFTTLSRHIKTATPTAIWNALILAVIARHKEHGVAVLGQPFSGRHGRDNQHIIGCFANVLPIAIKVDLQAGFDVLVGTVAHEILSMLDIQDYPLSRLIKDLSQMAKAPVDLPFDAVSTIEINEDINDINDIDFGAGKFPLMATLLKCGAGTFIAIEYKTSIYGPHWAERFAERLLSFLGSLATEPDKPLGEIDILPSDERQFLIEDLNATHSQYPRDTGLGELLALRIQDPACANRIAISDGKTRISYRDLGVLLSEQSTKLDEIGVQPGQTVALATERNTDAIIAILSLVWHGNAYLPIDKSLPANAIADLMDECGANTLLCSPHEQDRLAELAARFNVAPLPTAQTNGATAKFKSPAKRSGDDLAYVMFTSGSTGKPKGVLVPNRAVARLVLNNPALPFDENDVIAQAASLGFDAATLEIWAPLLNGGRLHVLDNEALFNLSTLSTTLADAGVTTMWMTASLFNLISDETPESFKSLKRLMSGGEALSPAHLRKVRAACPDVMLINGYGPTENTTFTCTHLITESDLRTGHIPIGKPIGNTRIYVVDGEGQLAPVDVWGELYTSGDGLALGYTGAPERTEKSFVKIDGIDEERLYKTGDRVRWRQDGTIEFGGRRDGQVKIRGHRIELTAIEQKLSSLAGIRNVCVLPIGTGANAFLGAAIAADNDDRDAWVSALARDFPDYMVPERFVVFPHLPVNANGKVDRKNLQAAIAQADHVRAVEKTQSTASEDLIAGHFETLFPGKAITPSSDFFALGGHSLLAMRLAGMIETHTGQRPKIQDIFTARTVASIATLVGDVKYASAQEILPRTNADRFALSSGQARLWVLQRMQPELAVYSVPITFELTGTIDASALQRAFNHLEDRQHALRLRFTSDPDHPDGVVQVLAPSGSWVLRHHHMDEATANNFVAAETARPFDLEDQPLARADLITLTPDHHLLMISLHHAICDGWSMPVLLGELTAFYQAELNGGTPSLPPITHHYEDFVSWQRAYLATDAGKAALTRCKDRLLPLAEPLNLPTDYPRPAERRFAGDFQAVAFSNTTSQLIDQAAERYGTTAFSILTALTQVLLYRHCGQTDIPMGMLVAGRDNASLDNVIGFFVNTVVLRQKVDPDALFDDHLATTTKTIMQALSDQAVPFEDVVNAVNAPRDLSRNPLFDVLVAWQDDMPEIRTFGDMEISLRETEFPFAKFDLGFYFFRKNAKLSGHIEFDTALFDRATIVAFVERLETLCHAALSGMVNAPLSALSILPDAEHARIDQFNATQKHLPIDRSISEPFLDQVAATPDTIAVRDDTDALSYQQFARRAAGIAEILRGKSIKPGDVVGVAVRRSVNMLAAIHGILLAGAAYSPLDPDHPEQRRKDMLDDLGDGFVITTPDLTDLFDPAKTIVLDGNEDADVPALTSGPDDLAYVLFTSGSTGRPKGVEIAHRGVLNRILWMQDAFPLGPDDVILQKTPITFDVSVWELFWWSWTGAQVVLPAPGAERDPRQIADAICQNRVTTMHFVPSMLATFLFAIESGMVDIEKLATLRRVFASGEALDAAVVQRFNALLFDKFGTELHNLYGPTEATVDVTWQACSPHHTGSVVPIGKPIANTTVHILSGDFKPLPIGVAGEIILGGPQIALRYRNRPELSAEKFPSDPTSPGSRLYRTGDLGRWRRDGTVEYLGRIDHQVKIRGYRIECGEVEAALESHPNVERAPIKAVKVAGLDELHAFVLGTTDLDVATLREHLRKCLPEYMIPARFFAIDHLPLTSSGKVDRKALAGKPIRANLAKSTAPAKSAAQPAQKTQAATRTIEADITRLWAEVLPDVTPTRDDGFFDVGGNSLLLLRLFEKIDARWPGKIAIVDLFANPSIAGQAGLITRDANIPTDSGLTKSESAILANDEPIAVIGMALQVAGADTPEQFWTDVAAGRDLVRPLPAAREADARELYSAIGKPVPARFREVAYLDTLFEFDAQRFRLAPIDAGLLDPDQRLFIETALMAMEDAGYGGAALKGQKVGVFAGGGTNPVWRMAMDRIPPAKAEQAFALNVPSNIVTRLSFLKDWHGPANVIDTACSSSLVVVHHACQNLRNGSCTVAIAGGAKLLPCPPDAYNGFTIDSSTARTRAFDAGADGTGMGEGSVIFVLKPLSNALKDGDPIHAVIRGSAVNQDGTSSGAAAPNPVMQAEVIKDAARSADIDLASVSYFEAHGTGTSLGDPIEIDGLTRAFAGISGQKYLAFIGSGKGNYGHLDGTAGALGLARAIMALRHDQAPPQPYFETPNPKINFDRAPVQVAQKRAKLPDQGTARRAGISSFGLSGINAHIVIETAPERTNRPQSEFKPDTVFVFALSAGSVDALRQYAANLHHRISNDPSLALCDIALTLASGRDALKHRFAFIAQTRTELLDHLLGLATGIETPSSVKTPTDDNCEVVLNNPATAQSQIDCYLNGGNLLWPADAKARRVSLPPAPFVRKTCKPVFETRPQTTSQGILQGPVETPTTRVFSIAINDPAFWPLHEHKLNGHPTLVGMAVPALMAKAAASLASTPNQPICLSNLVWHSALVENSLPDGKVTLSFDDDGKVELAGRLKNGTWRVFATASWHAAPAITMAPTSSLEDIRLRTINSVPDLSFSNQFGAINVSDRWDCTLSLQFDSTETVALKHLQLKPAYLHDINDWLLHPALGDVACSMPLMKLGTGYVPVDIDQITLHGIPTGDVYACSEERADGIFEIALYDAKTSQLVLLATGVNFVKTGQAQTQGRPELLATVWQQSPLPAAPIPSDSLFISNTDFWPLPDGCKHIHPNALSKDDLATRSHAVLALSADENSARRTADTLRTILHNMQGRLRLVVVGSGAFTIASDPITPNPDQSAVAGLILAIAKEEPQLDISFVDLPAHEALEHLGAELSNSAAQDPVSVYRNGARHVRDLATPIIDQQSPAGTWPDHGVCVVTGGTGGFAIALAKEFASNGKVQLALLGRRGETMLDDATKSEIAALRDQGFTLSVLPCDITDRASLSTTLDDIRNRMGPITAIVHAAGIADGGFLARRDMADFDAVLAAKMIGARNLDQLTRDDPLEAFVMFGSLTAITGAPGQTAYCAANAFLDGLAHYRAANTRPALTIDWCALSEQGMAARHKVRLEDGSWISPKDAIPLWRSAISHATAQLTVLDPAVLHKAPSSVANSNDIAAASKNQTKVDAPNAQTASEIIASIWAETLGYEHISHDDDFFALGGDSITGMQIVDRVNNDLGVSLTISDLFSAPNVASIVELADLQPASKLVPTSIPPTTTARTDISIDVSDPKTTICKIWAETLGYTAVEPDDDFYALGGDSITGMQIIDRMTSELGHNLTLTDLFEHSSVEKLAQKLHLTPKPATGLNEASSHFTPEPKTAPAGPTDDPRRAPTLDRYPLAAEQTSVLNAAQKGNMGTAFNLPHAYILSPQFDIDKLAAAIRKLTERYDLLRTRIISDSTTESWQMEILPVDQALPDLTVRTIAGSLEDASTALVAPFDLDTEFPVRWALLQDQFGKTLLFFDIHHVLADGFTTERLLGELFGLYTGTELPPLKYQLKDYAWWSQTDDSRQRLAAARNYWQSLYTDHLPKLDLPSNRPRPAYHTFNGEITSFAVDAELLGNARKFAASNRVTMFTLVMATWFTVLGRMAKTDDLVISVPVSARDAGGFRDVAGMMVSLLPLRMHLDGDETVSNLLARMQEHHVSAMRHRAYFLDQLLDDLTPPASPDRTLLSEVSLSYMNYEATTHAAGLNDQAPQPVIVDRHHCKNDLGIFIRDLPGKMTVAFDYYADMFDRASIDALGQVFAATLERLIQSGTQPIGGIDLLSGTPIEALKHWHHDAAKPKASTEVSSSQSAEPSGTEIVVADIFTEVFKKPISDPATSFVTLGGHSLLAIRIVNRLADKTGTRISMADFFATPTIAGLARLIDQTLTTDTTTQNTTIPSAPELDLYPASHAQKRLYLLSQMAGDTGAYGMLFVLRCSGSLQRPILETALRNLVDRHEPLRTAFEEHDGVIKQRVHPTSTPDIINSDVSTLADPAREALRLTREEAAKPVKLDQPPLIRAHMIKVTDDECLLLIATHHIVGDGWSSRILTQELGVLYQAALTQTSPDLAALPITYKDFAHWQSQQDWTDAATYWREKLRNAPDQIMLPTDYQPPAVQSYRGAHAHMMIDDDVLRGLHALARAHKATLSSVGMALFSAMLYRLTRQDDMVIGMGVAGREKTETEGLIGFFVNVLPIRVKLDADTELDTLIDEIHRDVTAALDRQDYPFDELVRAVAPKRNANRQPLVNVVFEYQRFGALTSTDDTSGGLPIANADHDSLLPDNMDAFVDNTTAKHDVILFLTEDGDQARFTLEYDTDLFGAETMQKWLGFLTKFAAAAAQNHTNKNAQRDA</sequence>
<dbReference type="Pfam" id="PF00668">
    <property type="entry name" value="Condensation"/>
    <property type="match status" value="5"/>
</dbReference>
<feature type="region of interest" description="Disordered" evidence="6">
    <location>
        <begin position="4705"/>
        <end position="4735"/>
    </location>
</feature>
<dbReference type="InterPro" id="IPR016039">
    <property type="entry name" value="Thiolase-like"/>
</dbReference>
<dbReference type="InterPro" id="IPR057326">
    <property type="entry name" value="KR_dom"/>
</dbReference>
<dbReference type="GO" id="GO:0043041">
    <property type="term" value="P:amino acid activation for nonribosomal peptide biosynthetic process"/>
    <property type="evidence" value="ECO:0007669"/>
    <property type="project" value="TreeGrafter"/>
</dbReference>
<dbReference type="Gene3D" id="3.10.129.110">
    <property type="entry name" value="Polyketide synthase dehydratase"/>
    <property type="match status" value="1"/>
</dbReference>
<dbReference type="Gene3D" id="2.30.38.10">
    <property type="entry name" value="Luciferase, Domain 3"/>
    <property type="match status" value="2"/>
</dbReference>
<dbReference type="GO" id="GO:0047527">
    <property type="term" value="F:2,3-dihydroxybenzoate-serine ligase activity"/>
    <property type="evidence" value="ECO:0007669"/>
    <property type="project" value="TreeGrafter"/>
</dbReference>
<feature type="domain" description="Carrier" evidence="7">
    <location>
        <begin position="4627"/>
        <end position="4702"/>
    </location>
</feature>
<dbReference type="InterPro" id="IPR014043">
    <property type="entry name" value="Acyl_transferase_dom"/>
</dbReference>
<dbReference type="InterPro" id="IPR020841">
    <property type="entry name" value="PKS_Beta-ketoAc_synthase_dom"/>
</dbReference>
<dbReference type="Proteomes" id="UP000233332">
    <property type="component" value="Unassembled WGS sequence"/>
</dbReference>
<dbReference type="GO" id="GO:0009366">
    <property type="term" value="C:enterobactin synthetase complex"/>
    <property type="evidence" value="ECO:0007669"/>
    <property type="project" value="TreeGrafter"/>
</dbReference>
<dbReference type="InterPro" id="IPR025110">
    <property type="entry name" value="AMP-bd_C"/>
</dbReference>
<dbReference type="Gene3D" id="1.10.1240.100">
    <property type="match status" value="1"/>
</dbReference>
<dbReference type="SUPFAM" id="SSF56801">
    <property type="entry name" value="Acetyl-CoA synthetase-like"/>
    <property type="match status" value="2"/>
</dbReference>
<organism evidence="9 10">
    <name type="scientific">Thalassospira lohafexi</name>
    <dbReference type="NCBI Taxonomy" id="744227"/>
    <lineage>
        <taxon>Bacteria</taxon>
        <taxon>Pseudomonadati</taxon>
        <taxon>Pseudomonadota</taxon>
        <taxon>Alphaproteobacteria</taxon>
        <taxon>Rhodospirillales</taxon>
        <taxon>Thalassospiraceae</taxon>
        <taxon>Thalassospira</taxon>
    </lineage>
</organism>
<feature type="domain" description="Carrier" evidence="7">
    <location>
        <begin position="4531"/>
        <end position="4606"/>
    </location>
</feature>
<dbReference type="SUPFAM" id="SSF52777">
    <property type="entry name" value="CoA-dependent acyltransferases"/>
    <property type="match status" value="10"/>
</dbReference>
<dbReference type="InterPro" id="IPR020806">
    <property type="entry name" value="PKS_PP-bd"/>
</dbReference>
<dbReference type="SMART" id="SM00823">
    <property type="entry name" value="PKS_PP"/>
    <property type="match status" value="7"/>
</dbReference>
<protein>
    <recommendedName>
        <fullName evidence="11">Non-ribosomal peptide synthetase</fullName>
    </recommendedName>
</protein>
<comment type="similarity">
    <text evidence="5">In the C-terminal section; belongs to the NRP synthetase family.</text>
</comment>
<dbReference type="SUPFAM" id="SSF51735">
    <property type="entry name" value="NAD(P)-binding Rossmann-fold domains"/>
    <property type="match status" value="2"/>
</dbReference>
<dbReference type="SMART" id="SM00827">
    <property type="entry name" value="PKS_AT"/>
    <property type="match status" value="1"/>
</dbReference>
<dbReference type="GO" id="GO:0009239">
    <property type="term" value="P:enterobactin biosynthetic process"/>
    <property type="evidence" value="ECO:0007669"/>
    <property type="project" value="TreeGrafter"/>
</dbReference>
<gene>
    <name evidence="9" type="ORF">COO92_13300</name>
</gene>
<proteinExistence type="inferred from homology"/>
<dbReference type="Pfam" id="PF00109">
    <property type="entry name" value="ketoacyl-synt"/>
    <property type="match status" value="1"/>
</dbReference>
<evidence type="ECO:0000313" key="9">
    <source>
        <dbReference type="EMBL" id="PKR57746.1"/>
    </source>
</evidence>
<feature type="compositionally biased region" description="Polar residues" evidence="6">
    <location>
        <begin position="1118"/>
        <end position="1133"/>
    </location>
</feature>
<dbReference type="Gene3D" id="3.40.366.10">
    <property type="entry name" value="Malonyl-Coenzyme A Acyl Carrier Protein, domain 2"/>
    <property type="match status" value="1"/>
</dbReference>
<keyword evidence="2" id="KW-0596">Phosphopantetheine</keyword>
<dbReference type="Gene3D" id="3.30.70.3290">
    <property type="match status" value="1"/>
</dbReference>
<feature type="domain" description="Ketosynthase family 3 (KS3)" evidence="8">
    <location>
        <begin position="3239"/>
        <end position="3662"/>
    </location>
</feature>
<keyword evidence="3" id="KW-0597">Phosphoprotein</keyword>
<comment type="cofactor">
    <cofactor evidence="1">
        <name>pantetheine 4'-phosphate</name>
        <dbReference type="ChEBI" id="CHEBI:47942"/>
    </cofactor>
</comment>
<dbReference type="FunFam" id="3.40.50.12780:FF:000012">
    <property type="entry name" value="Non-ribosomal peptide synthetase"/>
    <property type="match status" value="1"/>
</dbReference>
<dbReference type="NCBIfam" id="TIGR01733">
    <property type="entry name" value="AA-adenyl-dom"/>
    <property type="match status" value="2"/>
</dbReference>
<keyword evidence="4" id="KW-0808">Transferase</keyword>
<accession>A0A2N3L4T5</accession>
<reference evidence="9 10" key="1">
    <citation type="submission" date="2017-09" db="EMBL/GenBank/DDBJ databases">
        <title>Biodiversity and function of Thalassospira species in the particle-attached aromatic-hydrocarbon-degrading consortia from the surface seawater of the China South Sea.</title>
        <authorList>
            <person name="Dong C."/>
            <person name="Lai Q."/>
            <person name="Shao Z."/>
        </authorList>
    </citation>
    <scope>NUCLEOTIDE SEQUENCE [LARGE SCALE GENOMIC DNA]</scope>
    <source>
        <strain evidence="9 10">139Z-12</strain>
    </source>
</reference>
<dbReference type="SUPFAM" id="SSF52151">
    <property type="entry name" value="FabD/lysophospholipase-like"/>
    <property type="match status" value="1"/>
</dbReference>
<feature type="region of interest" description="Disordered" evidence="6">
    <location>
        <begin position="1118"/>
        <end position="1139"/>
    </location>
</feature>
<dbReference type="GO" id="GO:0004315">
    <property type="term" value="F:3-oxoacyl-[acyl-carrier-protein] synthase activity"/>
    <property type="evidence" value="ECO:0007669"/>
    <property type="project" value="InterPro"/>
</dbReference>
<dbReference type="Gene3D" id="1.10.1200.10">
    <property type="entry name" value="ACP-like"/>
    <property type="match status" value="7"/>
</dbReference>
<dbReference type="Pfam" id="PF02801">
    <property type="entry name" value="Ketoacyl-synt_C"/>
    <property type="match status" value="1"/>
</dbReference>
<dbReference type="GO" id="GO:0006633">
    <property type="term" value="P:fatty acid biosynthetic process"/>
    <property type="evidence" value="ECO:0007669"/>
    <property type="project" value="InterPro"/>
</dbReference>
<dbReference type="Gene3D" id="3.40.50.720">
    <property type="entry name" value="NAD(P)-binding Rossmann-like Domain"/>
    <property type="match status" value="1"/>
</dbReference>
<feature type="domain" description="Carrier" evidence="7">
    <location>
        <begin position="2082"/>
        <end position="2157"/>
    </location>
</feature>
<dbReference type="InterPro" id="IPR013968">
    <property type="entry name" value="PKS_KR"/>
</dbReference>
<dbReference type="GO" id="GO:0005829">
    <property type="term" value="C:cytosol"/>
    <property type="evidence" value="ECO:0007669"/>
    <property type="project" value="TreeGrafter"/>
</dbReference>
<dbReference type="SUPFAM" id="SSF53901">
    <property type="entry name" value="Thiolase-like"/>
    <property type="match status" value="1"/>
</dbReference>
<evidence type="ECO:0000259" key="8">
    <source>
        <dbReference type="PROSITE" id="PS52004"/>
    </source>
</evidence>
<dbReference type="InterPro" id="IPR009081">
    <property type="entry name" value="PP-bd_ACP"/>
</dbReference>
<dbReference type="SMART" id="SM01294">
    <property type="entry name" value="PKS_PP_betabranch"/>
    <property type="match status" value="1"/>
</dbReference>
<dbReference type="Gene3D" id="3.30.559.30">
    <property type="entry name" value="Nonribosomal peptide synthetase, condensation domain"/>
    <property type="match status" value="5"/>
</dbReference>
<feature type="domain" description="Carrier" evidence="7">
    <location>
        <begin position="472"/>
        <end position="547"/>
    </location>
</feature>
<dbReference type="SUPFAM" id="SSF55048">
    <property type="entry name" value="Probable ACP-binding domain of malonyl-CoA ACP transacylase"/>
    <property type="match status" value="1"/>
</dbReference>
<dbReference type="CDD" id="cd17646">
    <property type="entry name" value="A_NRPS_AB3403-like"/>
    <property type="match status" value="1"/>
</dbReference>
<dbReference type="CDD" id="cd00833">
    <property type="entry name" value="PKS"/>
    <property type="match status" value="1"/>
</dbReference>
<dbReference type="InterPro" id="IPR036291">
    <property type="entry name" value="NAD(P)-bd_dom_sf"/>
</dbReference>
<dbReference type="InterPro" id="IPR032821">
    <property type="entry name" value="PKS_assoc"/>
</dbReference>
<dbReference type="InterPro" id="IPR014031">
    <property type="entry name" value="Ketoacyl_synth_C"/>
</dbReference>
<evidence type="ECO:0000256" key="2">
    <source>
        <dbReference type="ARBA" id="ARBA00022450"/>
    </source>
</evidence>
<dbReference type="SMART" id="SM00825">
    <property type="entry name" value="PKS_KS"/>
    <property type="match status" value="1"/>
</dbReference>
<dbReference type="RefSeq" id="WP_101302844.1">
    <property type="nucleotide sequence ID" value="NZ_NXGX01000005.1"/>
</dbReference>
<dbReference type="Pfam" id="PF00501">
    <property type="entry name" value="AMP-binding"/>
    <property type="match status" value="2"/>
</dbReference>
<dbReference type="Gene3D" id="3.40.50.980">
    <property type="match status" value="4"/>
</dbReference>
<evidence type="ECO:0000259" key="7">
    <source>
        <dbReference type="PROSITE" id="PS50075"/>
    </source>
</evidence>
<dbReference type="CDD" id="cd19531">
    <property type="entry name" value="LCL_NRPS-like"/>
    <property type="match status" value="2"/>
</dbReference>
<comment type="caution">
    <text evidence="9">The sequence shown here is derived from an EMBL/GenBank/DDBJ whole genome shotgun (WGS) entry which is preliminary data.</text>
</comment>
<dbReference type="Gene3D" id="3.30.70.250">
    <property type="entry name" value="Malonyl-CoA ACP transacylase, ACP-binding"/>
    <property type="match status" value="1"/>
</dbReference>
<feature type="domain" description="Carrier" evidence="7">
    <location>
        <begin position="583"/>
        <end position="658"/>
    </location>
</feature>
<feature type="domain" description="Carrier" evidence="7">
    <location>
        <begin position="3145"/>
        <end position="3220"/>
    </location>
</feature>
<dbReference type="Gene3D" id="3.30.559.10">
    <property type="entry name" value="Chloramphenicol acetyltransferase-like domain"/>
    <property type="match status" value="5"/>
</dbReference>
<dbReference type="Gene3D" id="3.40.47.10">
    <property type="match status" value="1"/>
</dbReference>
<dbReference type="InterPro" id="IPR001227">
    <property type="entry name" value="Ac_transferase_dom_sf"/>
</dbReference>